<dbReference type="OrthoDB" id="9804602at2"/>
<dbReference type="Proteomes" id="UP000183447">
    <property type="component" value="Unassembled WGS sequence"/>
</dbReference>
<evidence type="ECO:0000313" key="7">
    <source>
        <dbReference type="Proteomes" id="UP000183447"/>
    </source>
</evidence>
<dbReference type="InterPro" id="IPR024060">
    <property type="entry name" value="Ureidoglycolate_lyase_dom_sf"/>
</dbReference>
<keyword evidence="7" id="KW-1185">Reference proteome</keyword>
<dbReference type="EMBL" id="FPKU01000001">
    <property type="protein sequence ID" value="SFZ83192.1"/>
    <property type="molecule type" value="Genomic_DNA"/>
</dbReference>
<dbReference type="NCBIfam" id="NF009932">
    <property type="entry name" value="PRK13395.1"/>
    <property type="match status" value="1"/>
</dbReference>
<dbReference type="CDD" id="cd20298">
    <property type="entry name" value="cupin_UAH"/>
    <property type="match status" value="1"/>
</dbReference>
<dbReference type="PANTHER" id="PTHR21221:SF1">
    <property type="entry name" value="UREIDOGLYCOLATE LYASE"/>
    <property type="match status" value="1"/>
</dbReference>
<evidence type="ECO:0000256" key="4">
    <source>
        <dbReference type="ARBA" id="ARBA00047684"/>
    </source>
</evidence>
<comment type="pathway">
    <text evidence="5">Nitrogen metabolism; (S)-allantoin degradation.</text>
</comment>
<gene>
    <name evidence="5" type="primary">allA</name>
    <name evidence="6" type="ORF">SAMN02983003_1509</name>
</gene>
<evidence type="ECO:0000313" key="6">
    <source>
        <dbReference type="EMBL" id="SFZ83192.1"/>
    </source>
</evidence>
<evidence type="ECO:0000256" key="3">
    <source>
        <dbReference type="ARBA" id="ARBA00023239"/>
    </source>
</evidence>
<comment type="similarity">
    <text evidence="5">Belongs to the ureidoglycolate lyase family.</text>
</comment>
<evidence type="ECO:0000256" key="2">
    <source>
        <dbReference type="ARBA" id="ARBA00022631"/>
    </source>
</evidence>
<organism evidence="6 7">
    <name type="scientific">Devosia enhydra</name>
    <dbReference type="NCBI Taxonomy" id="665118"/>
    <lineage>
        <taxon>Bacteria</taxon>
        <taxon>Pseudomonadati</taxon>
        <taxon>Pseudomonadota</taxon>
        <taxon>Alphaproteobacteria</taxon>
        <taxon>Hyphomicrobiales</taxon>
        <taxon>Devosiaceae</taxon>
        <taxon>Devosia</taxon>
    </lineage>
</organism>
<proteinExistence type="inferred from homology"/>
<evidence type="ECO:0000256" key="5">
    <source>
        <dbReference type="HAMAP-Rule" id="MF_00616"/>
    </source>
</evidence>
<name>A0A1K2HW87_9HYPH</name>
<reference evidence="6 7" key="1">
    <citation type="submission" date="2016-11" db="EMBL/GenBank/DDBJ databases">
        <authorList>
            <person name="Jaros S."/>
            <person name="Januszkiewicz K."/>
            <person name="Wedrychowicz H."/>
        </authorList>
    </citation>
    <scope>NUCLEOTIDE SEQUENCE [LARGE SCALE GENOMIC DNA]</scope>
    <source>
        <strain evidence="6 7">ATCC 23634</strain>
    </source>
</reference>
<dbReference type="Pfam" id="PF04115">
    <property type="entry name" value="Ureidogly_lyase"/>
    <property type="match status" value="1"/>
</dbReference>
<accession>A0A1K2HW87</accession>
<dbReference type="InterPro" id="IPR023525">
    <property type="entry name" value="Ureidogly_lyase_bac"/>
</dbReference>
<comment type="subunit">
    <text evidence="1 5">Homodimer.</text>
</comment>
<keyword evidence="3 5" id="KW-0456">Lyase</keyword>
<dbReference type="PANTHER" id="PTHR21221">
    <property type="entry name" value="UREIDOGLYCOLATE HYDROLASE"/>
    <property type="match status" value="1"/>
</dbReference>
<keyword evidence="2 5" id="KW-0659">Purine metabolism</keyword>
<dbReference type="STRING" id="665118.SAMN02983003_1509"/>
<comment type="function">
    <text evidence="5">Catalyzes the catabolism of the allantoin degradation intermediate (S)-ureidoglycolate, generating urea and glyoxylate. Involved in the utilization of allantoin as nitrogen source.</text>
</comment>
<dbReference type="RefSeq" id="WP_072340409.1">
    <property type="nucleotide sequence ID" value="NZ_FPKU01000001.1"/>
</dbReference>
<dbReference type="EC" id="4.3.2.3" evidence="5"/>
<dbReference type="GO" id="GO:0050385">
    <property type="term" value="F:ureidoglycolate lyase activity"/>
    <property type="evidence" value="ECO:0007669"/>
    <property type="project" value="UniProtKB-UniRule"/>
</dbReference>
<dbReference type="InterPro" id="IPR011051">
    <property type="entry name" value="RmlC_Cupin_sf"/>
</dbReference>
<comment type="cofactor">
    <cofactor evidence="5">
        <name>Ni(2+)</name>
        <dbReference type="ChEBI" id="CHEBI:49786"/>
    </cofactor>
</comment>
<evidence type="ECO:0000256" key="1">
    <source>
        <dbReference type="ARBA" id="ARBA00011738"/>
    </source>
</evidence>
<dbReference type="GO" id="GO:0006145">
    <property type="term" value="P:purine nucleobase catabolic process"/>
    <property type="evidence" value="ECO:0007669"/>
    <property type="project" value="UniProtKB-UniRule"/>
</dbReference>
<dbReference type="SUPFAM" id="SSF51182">
    <property type="entry name" value="RmlC-like cupins"/>
    <property type="match status" value="1"/>
</dbReference>
<dbReference type="GO" id="GO:0000256">
    <property type="term" value="P:allantoin catabolic process"/>
    <property type="evidence" value="ECO:0007669"/>
    <property type="project" value="UniProtKB-UniRule"/>
</dbReference>
<dbReference type="PIRSF" id="PIRSF017306">
    <property type="entry name" value="Ureidogly_hydro"/>
    <property type="match status" value="1"/>
</dbReference>
<dbReference type="InterPro" id="IPR007247">
    <property type="entry name" value="Ureidogly_lyase"/>
</dbReference>
<dbReference type="InterPro" id="IPR047233">
    <property type="entry name" value="UAH_cupin"/>
</dbReference>
<dbReference type="HAMAP" id="MF_00616">
    <property type="entry name" value="Ureidogly_lyase"/>
    <property type="match status" value="1"/>
</dbReference>
<protein>
    <recommendedName>
        <fullName evidence="5">Ureidoglycolate lyase</fullName>
        <ecNumber evidence="5">4.3.2.3</ecNumber>
    </recommendedName>
    <alternativeName>
        <fullName evidence="5">Ureidoglycolatase</fullName>
    </alternativeName>
</protein>
<dbReference type="GO" id="GO:0004848">
    <property type="term" value="F:ureidoglycolate hydrolase activity"/>
    <property type="evidence" value="ECO:0007669"/>
    <property type="project" value="InterPro"/>
</dbReference>
<dbReference type="Gene3D" id="2.60.120.480">
    <property type="entry name" value="Ureidoglycolate hydrolase"/>
    <property type="match status" value="1"/>
</dbReference>
<comment type="catalytic activity">
    <reaction evidence="4 5">
        <text>(S)-ureidoglycolate = urea + glyoxylate</text>
        <dbReference type="Rhea" id="RHEA:11304"/>
        <dbReference type="ChEBI" id="CHEBI:16199"/>
        <dbReference type="ChEBI" id="CHEBI:36655"/>
        <dbReference type="ChEBI" id="CHEBI:57296"/>
        <dbReference type="EC" id="4.3.2.3"/>
    </reaction>
</comment>
<sequence length="167" mass="18111">MSGPFATIIVEPLTREAFAPFGQVITTEGAASYPINEGMTDRYNDLAPVELGGETPRPLISIFRGRPYALPLTLKLVERHPLGSQAFMPLAQRPFLVTVAPDEDGRPGQPRSFLVPLSTGINIGRNVWHGVLTPLEAESDFLVVDRGGPGNNLELFHFPDPPLIVSA</sequence>
<dbReference type="UniPathway" id="UPA00395"/>
<dbReference type="AlphaFoldDB" id="A0A1K2HW87"/>